<evidence type="ECO:0000313" key="3">
    <source>
        <dbReference type="Proteomes" id="UP000789759"/>
    </source>
</evidence>
<dbReference type="EMBL" id="CAJVQA010012540">
    <property type="protein sequence ID" value="CAG8717437.1"/>
    <property type="molecule type" value="Genomic_DNA"/>
</dbReference>
<comment type="caution">
    <text evidence="2">The sequence shown here is derived from an EMBL/GenBank/DDBJ whole genome shotgun (WGS) entry which is preliminary data.</text>
</comment>
<keyword evidence="3" id="KW-1185">Reference proteome</keyword>
<evidence type="ECO:0000313" key="2">
    <source>
        <dbReference type="EMBL" id="CAG8717437.1"/>
    </source>
</evidence>
<protein>
    <submittedName>
        <fullName evidence="2">21706_t:CDS:1</fullName>
    </submittedName>
</protein>
<dbReference type="OrthoDB" id="10296254at2759"/>
<name>A0A9N9I2D9_9GLOM</name>
<accession>A0A9N9I2D9</accession>
<organism evidence="2 3">
    <name type="scientific">Cetraspora pellucida</name>
    <dbReference type="NCBI Taxonomy" id="1433469"/>
    <lineage>
        <taxon>Eukaryota</taxon>
        <taxon>Fungi</taxon>
        <taxon>Fungi incertae sedis</taxon>
        <taxon>Mucoromycota</taxon>
        <taxon>Glomeromycotina</taxon>
        <taxon>Glomeromycetes</taxon>
        <taxon>Diversisporales</taxon>
        <taxon>Gigasporaceae</taxon>
        <taxon>Cetraspora</taxon>
    </lineage>
</organism>
<reference evidence="2" key="1">
    <citation type="submission" date="2021-06" db="EMBL/GenBank/DDBJ databases">
        <authorList>
            <person name="Kallberg Y."/>
            <person name="Tangrot J."/>
            <person name="Rosling A."/>
        </authorList>
    </citation>
    <scope>NUCLEOTIDE SEQUENCE</scope>
    <source>
        <strain evidence="2">FL966</strain>
    </source>
</reference>
<dbReference type="AlphaFoldDB" id="A0A9N9I2D9"/>
<sequence>MFAIIEDLLKFIGFGAQKKKEEQTLSSPRATPGTRISDIYLDLDAGKPIGKYCEQNDQNDPEFCRFLEGTIYKTQDNTEDRTGEDKEENTLTN</sequence>
<gene>
    <name evidence="2" type="ORF">CPELLU_LOCUS12686</name>
</gene>
<evidence type="ECO:0000256" key="1">
    <source>
        <dbReference type="SAM" id="MobiDB-lite"/>
    </source>
</evidence>
<dbReference type="Proteomes" id="UP000789759">
    <property type="component" value="Unassembled WGS sequence"/>
</dbReference>
<proteinExistence type="predicted"/>
<feature type="region of interest" description="Disordered" evidence="1">
    <location>
        <begin position="74"/>
        <end position="93"/>
    </location>
</feature>